<reference evidence="1 2" key="1">
    <citation type="submission" date="2023-11" db="EMBL/GenBank/DDBJ databases">
        <authorList>
            <person name="Bao R."/>
        </authorList>
    </citation>
    <scope>NUCLEOTIDE SEQUENCE [LARGE SCALE GENOMIC DNA]</scope>
    <source>
        <strain evidence="1 2">PJ23</strain>
    </source>
</reference>
<dbReference type="InterPro" id="IPR036388">
    <property type="entry name" value="WH-like_DNA-bd_sf"/>
</dbReference>
<proteinExistence type="predicted"/>
<dbReference type="EMBL" id="JAXAFJ010000005">
    <property type="protein sequence ID" value="MDX6806336.1"/>
    <property type="molecule type" value="Genomic_DNA"/>
</dbReference>
<dbReference type="InterPro" id="IPR036390">
    <property type="entry name" value="WH_DNA-bd_sf"/>
</dbReference>
<dbReference type="Gene3D" id="1.10.10.10">
    <property type="entry name" value="Winged helix-like DNA-binding domain superfamily/Winged helix DNA-binding domain"/>
    <property type="match status" value="1"/>
</dbReference>
<accession>A0ABU4RP03</accession>
<dbReference type="SUPFAM" id="SSF46785">
    <property type="entry name" value="Winged helix' DNA-binding domain"/>
    <property type="match status" value="1"/>
</dbReference>
<dbReference type="Proteomes" id="UP001274321">
    <property type="component" value="Unassembled WGS sequence"/>
</dbReference>
<sequence>MSSTAILWARRQRIGKPHLKSLLNALATRANNDGLTFVAQATLAEDLGLSERQIRKSLALLEALGLIVRMPRSRGRKGRMSDNIILSMHRMFDVSGADIRKAKQARDAPGSTVPVERTVTSGTLLPPASNSPTGTVGSLQAEPEFRGINKEVTDLPSQGVNLSCSGVADSAHTRAAEVVPFPRRASA</sequence>
<organism evidence="1 2">
    <name type="scientific">Terrihabitans rhizophilus</name>
    <dbReference type="NCBI Taxonomy" id="3092662"/>
    <lineage>
        <taxon>Bacteria</taxon>
        <taxon>Pseudomonadati</taxon>
        <taxon>Pseudomonadota</taxon>
        <taxon>Alphaproteobacteria</taxon>
        <taxon>Hyphomicrobiales</taxon>
        <taxon>Terrihabitans</taxon>
    </lineage>
</organism>
<name>A0ABU4RP03_9HYPH</name>
<dbReference type="RefSeq" id="WP_319844467.1">
    <property type="nucleotide sequence ID" value="NZ_JAXAFJ010000005.1"/>
</dbReference>
<gene>
    <name evidence="1" type="ORF">SCD90_09680</name>
</gene>
<protein>
    <submittedName>
        <fullName evidence="1">Helix-turn-helix domain-containing protein</fullName>
    </submittedName>
</protein>
<evidence type="ECO:0000313" key="2">
    <source>
        <dbReference type="Proteomes" id="UP001274321"/>
    </source>
</evidence>
<keyword evidence="2" id="KW-1185">Reference proteome</keyword>
<comment type="caution">
    <text evidence="1">The sequence shown here is derived from an EMBL/GenBank/DDBJ whole genome shotgun (WGS) entry which is preliminary data.</text>
</comment>
<dbReference type="Pfam" id="PF13730">
    <property type="entry name" value="HTH_36"/>
    <property type="match status" value="1"/>
</dbReference>
<evidence type="ECO:0000313" key="1">
    <source>
        <dbReference type="EMBL" id="MDX6806336.1"/>
    </source>
</evidence>